<evidence type="ECO:0000259" key="1">
    <source>
        <dbReference type="Pfam" id="PF13392"/>
    </source>
</evidence>
<dbReference type="RefSeq" id="YP_009045103.1">
    <property type="nucleotide sequence ID" value="NC_024392.1"/>
</dbReference>
<accession>A0A059T698</accession>
<proteinExistence type="predicted"/>
<dbReference type="GeneID" id="19736221"/>
<evidence type="ECO:0000313" key="2">
    <source>
        <dbReference type="EMBL" id="AHL18637.1"/>
    </source>
</evidence>
<sequence length="172" mass="19941">MLEGFVEVIPHYFINKEGKVLSNKIGKFREIFGTKHPQGYYQFSLRVSGKSVGIQLHRLLAMAFIPIPEELKNEKNCVDHIDGNPENNSLENLRWTNYQENLAKAGREGQRPMLFTHEEARYMRKEYWEEGMSIEDIAKEFGGGTDKSIYNGVQSIIKYKSMQYVADEEPED</sequence>
<reference evidence="2 3" key="1">
    <citation type="journal article" date="2014" name="Appl. Environ. Microbiol.">
        <title>Comparative genomic and morphological analysis of Listeria phages isolated from farm environments.</title>
        <authorList>
            <person name="Denes T."/>
            <person name="Vongkamjan K."/>
            <person name="Ackermann H.W."/>
            <person name="Moreno Switt A.I."/>
            <person name="Wiedmann M."/>
            <person name="den Bakker H.C."/>
        </authorList>
    </citation>
    <scope>NUCLEOTIDE SEQUENCE [LARGE SCALE GENOMIC DNA]</scope>
</reference>
<dbReference type="EMBL" id="KJ094021">
    <property type="protein sequence ID" value="AHL18637.1"/>
    <property type="molecule type" value="Genomic_DNA"/>
</dbReference>
<name>A0A059T698_9CAUD</name>
<dbReference type="InterPro" id="IPR003615">
    <property type="entry name" value="HNH_nuc"/>
</dbReference>
<dbReference type="Proteomes" id="UP000026991">
    <property type="component" value="Segment"/>
</dbReference>
<keyword evidence="2" id="KW-0540">Nuclease</keyword>
<dbReference type="OrthoDB" id="21336at10239"/>
<keyword evidence="2" id="KW-0255">Endonuclease</keyword>
<dbReference type="Pfam" id="PF13392">
    <property type="entry name" value="HNH_3"/>
    <property type="match status" value="1"/>
</dbReference>
<protein>
    <submittedName>
        <fullName evidence="2">Putative HNH homing endonuclease</fullName>
    </submittedName>
</protein>
<organism evidence="2 3">
    <name type="scientific">Listeria phage LP-114</name>
    <dbReference type="NCBI Taxonomy" id="1458857"/>
    <lineage>
        <taxon>Viruses</taxon>
        <taxon>Duplodnaviria</taxon>
        <taxon>Heunggongvirae</taxon>
        <taxon>Uroviricota</taxon>
        <taxon>Caudoviricetes</taxon>
        <taxon>Homburgvirus</taxon>
        <taxon>Homburgvirus LP114</taxon>
    </lineage>
</organism>
<keyword evidence="3" id="KW-1185">Reference proteome</keyword>
<evidence type="ECO:0000313" key="3">
    <source>
        <dbReference type="Proteomes" id="UP000026991"/>
    </source>
</evidence>
<dbReference type="GO" id="GO:0004519">
    <property type="term" value="F:endonuclease activity"/>
    <property type="evidence" value="ECO:0007669"/>
    <property type="project" value="UniProtKB-KW"/>
</dbReference>
<dbReference type="SUPFAM" id="SSF54060">
    <property type="entry name" value="His-Me finger endonucleases"/>
    <property type="match status" value="1"/>
</dbReference>
<feature type="domain" description="HNH nuclease" evidence="1">
    <location>
        <begin position="57"/>
        <end position="102"/>
    </location>
</feature>
<gene>
    <name evidence="2" type="ORF">LP114_049</name>
</gene>
<dbReference type="Gene3D" id="3.90.75.20">
    <property type="match status" value="1"/>
</dbReference>
<keyword evidence="2" id="KW-0378">Hydrolase</keyword>
<dbReference type="KEGG" id="vg:19736221"/>
<dbReference type="InterPro" id="IPR044925">
    <property type="entry name" value="His-Me_finger_sf"/>
</dbReference>